<evidence type="ECO:0000256" key="1">
    <source>
        <dbReference type="SAM" id="MobiDB-lite"/>
    </source>
</evidence>
<dbReference type="AlphaFoldDB" id="B7ZY07"/>
<reference evidence="2" key="1">
    <citation type="journal article" date="2009" name="PLoS Genet.">
        <title>Sequencing, mapping, and analysis of 27,455 maize full-length cDNAs.</title>
        <authorList>
            <person name="Soderlund C."/>
            <person name="Descour A."/>
            <person name="Kudrna D."/>
            <person name="Bomhoff M."/>
            <person name="Boyd L."/>
            <person name="Currie J."/>
            <person name="Angelova A."/>
            <person name="Collura K."/>
            <person name="Wissotski M."/>
            <person name="Ashley E."/>
            <person name="Morrow D."/>
            <person name="Fernandes J."/>
            <person name="Walbot V."/>
            <person name="Yu Y."/>
        </authorList>
    </citation>
    <scope>NUCLEOTIDE SEQUENCE</scope>
    <source>
        <strain evidence="2">B73</strain>
    </source>
</reference>
<accession>B7ZY07</accession>
<sequence length="154" mass="16963">MHRSYDQRVDILWRHLPWKALDVFYLSHVFFPVPAVGHIGAGHAVSLLRVAVAARDVAGGHPLLCVGRPWRRQGSSSARLPPDVLGPPRGPCALGLPHMELGQVRALLSRTDTWEQQGLPSHVMLSGTMRPNPHQVMQGQAQRVVQRTRRGGAS</sequence>
<dbReference type="EMBL" id="BT087548">
    <property type="protein sequence ID" value="ACR37901.1"/>
    <property type="molecule type" value="mRNA"/>
</dbReference>
<dbReference type="EMBL" id="BT086135">
    <property type="protein sequence ID" value="ACR36488.1"/>
    <property type="molecule type" value="mRNA"/>
</dbReference>
<organism evidence="2">
    <name type="scientific">Zea mays</name>
    <name type="common">Maize</name>
    <dbReference type="NCBI Taxonomy" id="4577"/>
    <lineage>
        <taxon>Eukaryota</taxon>
        <taxon>Viridiplantae</taxon>
        <taxon>Streptophyta</taxon>
        <taxon>Embryophyta</taxon>
        <taxon>Tracheophyta</taxon>
        <taxon>Spermatophyta</taxon>
        <taxon>Magnoliopsida</taxon>
        <taxon>Liliopsida</taxon>
        <taxon>Poales</taxon>
        <taxon>Poaceae</taxon>
        <taxon>PACMAD clade</taxon>
        <taxon>Panicoideae</taxon>
        <taxon>Andropogonodae</taxon>
        <taxon>Andropogoneae</taxon>
        <taxon>Tripsacinae</taxon>
        <taxon>Zea</taxon>
    </lineage>
</organism>
<evidence type="ECO:0000313" key="2">
    <source>
        <dbReference type="EMBL" id="ACL52806.1"/>
    </source>
</evidence>
<name>B7ZY07_MAIZE</name>
<proteinExistence type="evidence at transcript level"/>
<feature type="region of interest" description="Disordered" evidence="1">
    <location>
        <begin position="134"/>
        <end position="154"/>
    </location>
</feature>
<feature type="compositionally biased region" description="Polar residues" evidence="1">
    <location>
        <begin position="135"/>
        <end position="145"/>
    </location>
</feature>
<protein>
    <submittedName>
        <fullName evidence="2">Uncharacterized protein</fullName>
    </submittedName>
</protein>
<dbReference type="EMBL" id="BT054199">
    <property type="protein sequence ID" value="ACL52806.1"/>
    <property type="molecule type" value="mRNA"/>
</dbReference>
<reference evidence="2" key="2">
    <citation type="submission" date="2012-06" db="EMBL/GenBank/DDBJ databases">
        <authorList>
            <person name="Yu Y."/>
            <person name="Currie J."/>
            <person name="Lomeli R."/>
            <person name="Angelova A."/>
            <person name="Collura K."/>
            <person name="Wissotski M."/>
            <person name="Campos D."/>
            <person name="Kudrna D."/>
            <person name="Golser W."/>
            <person name="Ashely E."/>
            <person name="Descour A."/>
            <person name="Fernandes J."/>
            <person name="Soderlund C."/>
            <person name="Walbot V."/>
        </authorList>
    </citation>
    <scope>NUCLEOTIDE SEQUENCE</scope>
    <source>
        <strain evidence="2">B73</strain>
    </source>
</reference>
<dbReference type="HOGENOM" id="CLU_1706884_0_0_1"/>